<sequence>MNYLVSIITPTFNDIKYIEDTYKSICSQQYKNWEWVITDDFSSDGTFELLEEISKKDSRISLFRNHVNLGAAVSRNNSIKFSKGRFIAFLDADDLWEKGKLEKQIEFMVSNNIALSYSDYSVIDDDGKELSIIRQVPNYVTYDLLLRENIIGCLTAVYDVEKVGKVYMPPIRKRQDFGLWLNILRDVNKAYKCEGVLAKYRLRSKSVSSNKFVLLRYNFELFYKYERMPAYKASYYVLSNMWRKIKRITE</sequence>
<dbReference type="OrthoDB" id="9802649at2"/>
<name>A0A240EGN8_9VIBR</name>
<protein>
    <submittedName>
        <fullName evidence="2">Teichuronic acid biosynthesis glycosyltransferase TuaG</fullName>
        <ecNumber evidence="2">2.4.-.-</ecNumber>
    </submittedName>
</protein>
<accession>A0A240EGN8</accession>
<dbReference type="PANTHER" id="PTHR43685:SF2">
    <property type="entry name" value="GLYCOSYLTRANSFERASE 2-LIKE DOMAIN-CONTAINING PROTEIN"/>
    <property type="match status" value="1"/>
</dbReference>
<evidence type="ECO:0000313" key="3">
    <source>
        <dbReference type="Proteomes" id="UP000219336"/>
    </source>
</evidence>
<dbReference type="InterPro" id="IPR029044">
    <property type="entry name" value="Nucleotide-diphossugar_trans"/>
</dbReference>
<feature type="domain" description="Glycosyltransferase 2-like" evidence="1">
    <location>
        <begin position="6"/>
        <end position="133"/>
    </location>
</feature>
<keyword evidence="2" id="KW-0808">Transferase</keyword>
<keyword evidence="2" id="KW-0328">Glycosyltransferase</keyword>
<evidence type="ECO:0000259" key="1">
    <source>
        <dbReference type="Pfam" id="PF00535"/>
    </source>
</evidence>
<dbReference type="InterPro" id="IPR050834">
    <property type="entry name" value="Glycosyltransf_2"/>
</dbReference>
<dbReference type="InterPro" id="IPR001173">
    <property type="entry name" value="Glyco_trans_2-like"/>
</dbReference>
<dbReference type="AlphaFoldDB" id="A0A240EGN8"/>
<reference evidence="3" key="1">
    <citation type="submission" date="2016-06" db="EMBL/GenBank/DDBJ databases">
        <authorList>
            <person name="Rodrigo-Torres L."/>
            <person name="Arahal R.D."/>
            <person name="Lucena T."/>
        </authorList>
    </citation>
    <scope>NUCLEOTIDE SEQUENCE [LARGE SCALE GENOMIC DNA]</scope>
    <source>
        <strain evidence="3">CECT8203</strain>
    </source>
</reference>
<proteinExistence type="predicted"/>
<dbReference type="GO" id="GO:0016757">
    <property type="term" value="F:glycosyltransferase activity"/>
    <property type="evidence" value="ECO:0007669"/>
    <property type="project" value="UniProtKB-KW"/>
</dbReference>
<dbReference type="PANTHER" id="PTHR43685">
    <property type="entry name" value="GLYCOSYLTRANSFERASE"/>
    <property type="match status" value="1"/>
</dbReference>
<dbReference type="Proteomes" id="UP000219336">
    <property type="component" value="Unassembled WGS sequence"/>
</dbReference>
<dbReference type="SUPFAM" id="SSF53448">
    <property type="entry name" value="Nucleotide-diphospho-sugar transferases"/>
    <property type="match status" value="1"/>
</dbReference>
<keyword evidence="3" id="KW-1185">Reference proteome</keyword>
<dbReference type="Pfam" id="PF00535">
    <property type="entry name" value="Glycos_transf_2"/>
    <property type="match status" value="1"/>
</dbReference>
<dbReference type="EMBL" id="OANU01000014">
    <property type="protein sequence ID" value="SNX47858.1"/>
    <property type="molecule type" value="Genomic_DNA"/>
</dbReference>
<dbReference type="EC" id="2.4.-.-" evidence="2"/>
<dbReference type="RefSeq" id="WP_096993083.1">
    <property type="nucleotide sequence ID" value="NZ_JBHSII010000001.1"/>
</dbReference>
<evidence type="ECO:0000313" key="2">
    <source>
        <dbReference type="EMBL" id="SNX47858.1"/>
    </source>
</evidence>
<organism evidence="2 3">
    <name type="scientific">Vibrio thalassae</name>
    <dbReference type="NCBI Taxonomy" id="1243014"/>
    <lineage>
        <taxon>Bacteria</taxon>
        <taxon>Pseudomonadati</taxon>
        <taxon>Pseudomonadota</taxon>
        <taxon>Gammaproteobacteria</taxon>
        <taxon>Vibrionales</taxon>
        <taxon>Vibrionaceae</taxon>
        <taxon>Vibrio</taxon>
    </lineage>
</organism>
<gene>
    <name evidence="2" type="primary">tuaG</name>
    <name evidence="2" type="ORF">VTH8203_01473</name>
</gene>
<dbReference type="Gene3D" id="3.90.550.10">
    <property type="entry name" value="Spore Coat Polysaccharide Biosynthesis Protein SpsA, Chain A"/>
    <property type="match status" value="1"/>
</dbReference>